<evidence type="ECO:0000313" key="3">
    <source>
        <dbReference type="EMBL" id="CAE8591773.1"/>
    </source>
</evidence>
<evidence type="ECO:0000259" key="2">
    <source>
        <dbReference type="PROSITE" id="PS50086"/>
    </source>
</evidence>
<dbReference type="InterPro" id="IPR000195">
    <property type="entry name" value="Rab-GAP-TBC_dom"/>
</dbReference>
<dbReference type="PANTHER" id="PTHR47219">
    <property type="entry name" value="RAB GTPASE-ACTIVATING PROTEIN 1-LIKE"/>
    <property type="match status" value="1"/>
</dbReference>
<dbReference type="Pfam" id="PF00566">
    <property type="entry name" value="RabGAP-TBC"/>
    <property type="match status" value="1"/>
</dbReference>
<gene>
    <name evidence="3" type="ORF">PGLA1383_LOCUS10434</name>
</gene>
<dbReference type="GO" id="GO:0031267">
    <property type="term" value="F:small GTPase binding"/>
    <property type="evidence" value="ECO:0007669"/>
    <property type="project" value="TreeGrafter"/>
</dbReference>
<feature type="non-terminal residue" evidence="3">
    <location>
        <position position="1"/>
    </location>
</feature>
<dbReference type="PROSITE" id="PS50086">
    <property type="entry name" value="TBC_RABGAP"/>
    <property type="match status" value="1"/>
</dbReference>
<keyword evidence="4" id="KW-1185">Reference proteome</keyword>
<dbReference type="Proteomes" id="UP000654075">
    <property type="component" value="Unassembled WGS sequence"/>
</dbReference>
<dbReference type="OrthoDB" id="294251at2759"/>
<comment type="caution">
    <text evidence="3">The sequence shown here is derived from an EMBL/GenBank/DDBJ whole genome shotgun (WGS) entry which is preliminary data.</text>
</comment>
<dbReference type="InterPro" id="IPR035969">
    <property type="entry name" value="Rab-GAP_TBC_sf"/>
</dbReference>
<dbReference type="SUPFAM" id="SSF47923">
    <property type="entry name" value="Ypt/Rab-GAP domain of gyp1p"/>
    <property type="match status" value="2"/>
</dbReference>
<name>A0A813DR85_POLGL</name>
<dbReference type="InterPro" id="IPR050302">
    <property type="entry name" value="Rab_GAP_TBC_domain"/>
</dbReference>
<dbReference type="GO" id="GO:0005096">
    <property type="term" value="F:GTPase activator activity"/>
    <property type="evidence" value="ECO:0007669"/>
    <property type="project" value="TreeGrafter"/>
</dbReference>
<protein>
    <recommendedName>
        <fullName evidence="2">Rab-GAP TBC domain-containing protein</fullName>
    </recommendedName>
</protein>
<evidence type="ECO:0000256" key="1">
    <source>
        <dbReference type="SAM" id="MobiDB-lite"/>
    </source>
</evidence>
<feature type="domain" description="Rab-GAP TBC" evidence="2">
    <location>
        <begin position="39"/>
        <end position="245"/>
    </location>
</feature>
<sequence length="628" mass="70078">ARRCRLVCPVFRRLSSQAAQKDPYEGSGSLWREAGLPGGISQPVMEELWRADLGAAKRGDAWKELLLGGITLQQRAGTHQDFFEKLCNQPSQYDSAIRRDVNRTLPQEELFKERQGKGQLALFRLLRALAIRLWDIGYCQSLNFVVATLIGVFPDDETAVFNCALALLLRHSLVDLYRPKFPKLGVVVWQFDRIVEGFLPKVHAALVRHGVNSEYYAIQWFLTLFASDLQQDVVRRIWDRFLVAGWRVMVQVGLALLYSVQDALQTMDTCHALCFLKKFTRASHYNAEELLDKAATFKVLMKILYGARRRALRIPFEDPAELDQAAFDELVKAEYRVGQFDAWADQRRKGKKGKGKGKGKHRSDAVGRFAAQGFGAAFAGSGSRFVFDVSSICFRRRNRSVPFASESEVPEAELDETNPLSKAFMAKVMDKAMKETEADMVKPAIELPGPLRPPAAPATYEALTKIRLRVAPNKFADLVTSTEIEKGAKVRAVEAKEDEDGLLFLRADEDFGRGWFLDRGIAGKWAGKRVVKRVAGSLNVGKNRAVHSLSAIDTAEVLPPGGDPAPSGEEQPSQSPAERQQPILDLLEDPQIREVCEELGVSVETLRSNPGFLQAVARRLYGDEVVSS</sequence>
<dbReference type="PANTHER" id="PTHR47219:SF9">
    <property type="entry name" value="GTPASE ACTIVATING PROTEIN AND CENTROSOME-ASSOCIATED, ISOFORM B"/>
    <property type="match status" value="1"/>
</dbReference>
<accession>A0A813DR85</accession>
<reference evidence="3" key="1">
    <citation type="submission" date="2021-02" db="EMBL/GenBank/DDBJ databases">
        <authorList>
            <person name="Dougan E. K."/>
            <person name="Rhodes N."/>
            <person name="Thang M."/>
            <person name="Chan C."/>
        </authorList>
    </citation>
    <scope>NUCLEOTIDE SEQUENCE</scope>
</reference>
<dbReference type="Gene3D" id="1.10.472.80">
    <property type="entry name" value="Ypt/Rab-GAP domain of gyp1p, domain 3"/>
    <property type="match status" value="1"/>
</dbReference>
<dbReference type="SMART" id="SM00164">
    <property type="entry name" value="TBC"/>
    <property type="match status" value="1"/>
</dbReference>
<organism evidence="3 4">
    <name type="scientific">Polarella glacialis</name>
    <name type="common">Dinoflagellate</name>
    <dbReference type="NCBI Taxonomy" id="89957"/>
    <lineage>
        <taxon>Eukaryota</taxon>
        <taxon>Sar</taxon>
        <taxon>Alveolata</taxon>
        <taxon>Dinophyceae</taxon>
        <taxon>Suessiales</taxon>
        <taxon>Suessiaceae</taxon>
        <taxon>Polarella</taxon>
    </lineage>
</organism>
<dbReference type="EMBL" id="CAJNNV010005207">
    <property type="protein sequence ID" value="CAE8591773.1"/>
    <property type="molecule type" value="Genomic_DNA"/>
</dbReference>
<dbReference type="AlphaFoldDB" id="A0A813DR85"/>
<evidence type="ECO:0000313" key="4">
    <source>
        <dbReference type="Proteomes" id="UP000654075"/>
    </source>
</evidence>
<dbReference type="Gene3D" id="1.10.8.270">
    <property type="entry name" value="putative rabgap domain of human tbc1 domain family member 14 like domains"/>
    <property type="match status" value="1"/>
</dbReference>
<proteinExistence type="predicted"/>
<feature type="region of interest" description="Disordered" evidence="1">
    <location>
        <begin position="555"/>
        <end position="584"/>
    </location>
</feature>